<evidence type="ECO:0000256" key="1">
    <source>
        <dbReference type="ARBA" id="ARBA00022741"/>
    </source>
</evidence>
<dbReference type="GO" id="GO:0005524">
    <property type="term" value="F:ATP binding"/>
    <property type="evidence" value="ECO:0007669"/>
    <property type="project" value="UniProtKB-UniRule"/>
</dbReference>
<feature type="compositionally biased region" description="Low complexity" evidence="5">
    <location>
        <begin position="649"/>
        <end position="661"/>
    </location>
</feature>
<dbReference type="PROSITE" id="PS50067">
    <property type="entry name" value="KINESIN_MOTOR_2"/>
    <property type="match status" value="1"/>
</dbReference>
<dbReference type="GO" id="GO:0007018">
    <property type="term" value="P:microtubule-based movement"/>
    <property type="evidence" value="ECO:0007669"/>
    <property type="project" value="InterPro"/>
</dbReference>
<comment type="similarity">
    <text evidence="3">Belongs to the TRAFAC class myosin-kinesin ATPase superfamily. Kinesin family.</text>
</comment>
<dbReference type="Proteomes" id="UP000694044">
    <property type="component" value="Unassembled WGS sequence"/>
</dbReference>
<keyword evidence="2 3" id="KW-0067">ATP-binding</keyword>
<feature type="domain" description="PH" evidence="6">
    <location>
        <begin position="1580"/>
        <end position="1686"/>
    </location>
</feature>
<keyword evidence="9" id="KW-1185">Reference proteome</keyword>
<dbReference type="CDD" id="cd00060">
    <property type="entry name" value="FHA"/>
    <property type="match status" value="1"/>
</dbReference>
<keyword evidence="4" id="KW-0175">Coiled coil</keyword>
<feature type="binding site" evidence="3">
    <location>
        <begin position="194"/>
        <end position="201"/>
    </location>
    <ligand>
        <name>ATP</name>
        <dbReference type="ChEBI" id="CHEBI:30616"/>
    </ligand>
</feature>
<dbReference type="InterPro" id="IPR001849">
    <property type="entry name" value="PH_domain"/>
</dbReference>
<keyword evidence="1 3" id="KW-0547">Nucleotide-binding</keyword>
<feature type="region of interest" description="Disordered" evidence="5">
    <location>
        <begin position="1043"/>
        <end position="1089"/>
    </location>
</feature>
<feature type="compositionally biased region" description="Basic and acidic residues" evidence="5">
    <location>
        <begin position="606"/>
        <end position="617"/>
    </location>
</feature>
<evidence type="ECO:0000256" key="3">
    <source>
        <dbReference type="PROSITE-ProRule" id="PRU00283"/>
    </source>
</evidence>
<organism evidence="8 9">
    <name type="scientific">Phytophthora pseudosyringae</name>
    <dbReference type="NCBI Taxonomy" id="221518"/>
    <lineage>
        <taxon>Eukaryota</taxon>
        <taxon>Sar</taxon>
        <taxon>Stramenopiles</taxon>
        <taxon>Oomycota</taxon>
        <taxon>Peronosporomycetes</taxon>
        <taxon>Peronosporales</taxon>
        <taxon>Peronosporaceae</taxon>
        <taxon>Phytophthora</taxon>
    </lineage>
</organism>
<proteinExistence type="inferred from homology"/>
<keyword evidence="3" id="KW-0505">Motor protein</keyword>
<dbReference type="InterPro" id="IPR001752">
    <property type="entry name" value="Kinesin_motor_dom"/>
</dbReference>
<reference evidence="8" key="1">
    <citation type="submission" date="2021-02" db="EMBL/GenBank/DDBJ databases">
        <authorList>
            <person name="Palmer J.M."/>
        </authorList>
    </citation>
    <scope>NUCLEOTIDE SEQUENCE</scope>
    <source>
        <strain evidence="8">SCRP734</strain>
    </source>
</reference>
<evidence type="ECO:0000313" key="9">
    <source>
        <dbReference type="Proteomes" id="UP000694044"/>
    </source>
</evidence>
<evidence type="ECO:0000313" key="8">
    <source>
        <dbReference type="EMBL" id="KAG7384087.1"/>
    </source>
</evidence>
<evidence type="ECO:0000259" key="6">
    <source>
        <dbReference type="PROSITE" id="PS50003"/>
    </source>
</evidence>
<accession>A0A8T1VS79</accession>
<feature type="region of interest" description="Disordered" evidence="5">
    <location>
        <begin position="276"/>
        <end position="296"/>
    </location>
</feature>
<feature type="coiled-coil region" evidence="4">
    <location>
        <begin position="483"/>
        <end position="551"/>
    </location>
</feature>
<dbReference type="PROSITE" id="PS50003">
    <property type="entry name" value="PH_DOMAIN"/>
    <property type="match status" value="1"/>
</dbReference>
<dbReference type="GO" id="GO:0003777">
    <property type="term" value="F:microtubule motor activity"/>
    <property type="evidence" value="ECO:0007669"/>
    <property type="project" value="InterPro"/>
</dbReference>
<dbReference type="Pfam" id="PF00169">
    <property type="entry name" value="PH"/>
    <property type="match status" value="1"/>
</dbReference>
<dbReference type="PROSITE" id="PS00411">
    <property type="entry name" value="KINESIN_MOTOR_1"/>
    <property type="match status" value="1"/>
</dbReference>
<evidence type="ECO:0000256" key="5">
    <source>
        <dbReference type="SAM" id="MobiDB-lite"/>
    </source>
</evidence>
<dbReference type="SMART" id="SM00233">
    <property type="entry name" value="PH"/>
    <property type="match status" value="1"/>
</dbReference>
<feature type="domain" description="Kinesin motor" evidence="7">
    <location>
        <begin position="69"/>
        <end position="475"/>
    </location>
</feature>
<evidence type="ECO:0000256" key="2">
    <source>
        <dbReference type="ARBA" id="ARBA00022840"/>
    </source>
</evidence>
<dbReference type="SMART" id="SM00129">
    <property type="entry name" value="KISc"/>
    <property type="match status" value="1"/>
</dbReference>
<evidence type="ECO:0000256" key="4">
    <source>
        <dbReference type="SAM" id="Coils"/>
    </source>
</evidence>
<feature type="compositionally biased region" description="Basic and acidic residues" evidence="5">
    <location>
        <begin position="909"/>
        <end position="930"/>
    </location>
</feature>
<dbReference type="OrthoDB" id="3176171at2759"/>
<name>A0A8T1VS79_9STRA</name>
<dbReference type="InterPro" id="IPR019821">
    <property type="entry name" value="Kinesin_motor_CS"/>
</dbReference>
<evidence type="ECO:0000259" key="7">
    <source>
        <dbReference type="PROSITE" id="PS50067"/>
    </source>
</evidence>
<evidence type="ECO:0008006" key="10">
    <source>
        <dbReference type="Google" id="ProtNLM"/>
    </source>
</evidence>
<gene>
    <name evidence="8" type="ORF">PHYPSEUDO_003002</name>
</gene>
<feature type="compositionally biased region" description="Polar residues" evidence="5">
    <location>
        <begin position="1072"/>
        <end position="1089"/>
    </location>
</feature>
<dbReference type="GO" id="GO:0008017">
    <property type="term" value="F:microtubule binding"/>
    <property type="evidence" value="ECO:0007669"/>
    <property type="project" value="InterPro"/>
</dbReference>
<protein>
    <recommendedName>
        <fullName evidence="10">Kinesin-like protein</fullName>
    </recommendedName>
</protein>
<dbReference type="PANTHER" id="PTHR47117">
    <property type="entry name" value="STAR-RELATED LIPID TRANSFER PROTEIN 9"/>
    <property type="match status" value="1"/>
</dbReference>
<feature type="region of interest" description="Disordered" evidence="5">
    <location>
        <begin position="909"/>
        <end position="937"/>
    </location>
</feature>
<dbReference type="Pfam" id="PF00225">
    <property type="entry name" value="Kinesin"/>
    <property type="match status" value="1"/>
</dbReference>
<feature type="compositionally biased region" description="Basic and acidic residues" evidence="5">
    <location>
        <begin position="1043"/>
        <end position="1054"/>
    </location>
</feature>
<sequence>MQIVVQGHRVKHEAPSSILNASQLGPSKRRTIACVVLRKRSAAFRANADAARHMLKRAPPPADEDAPCAIKVVVRARPLSAKELQSQTTRVVVSVRRTGVQVVNPVVFSDPSFVEAAGADVPLALSPAAVKAATVAGECRTFHFDRCFGAASVGDADVDAETRRPNQELIFNEIGQSAIEAAFQGFNCTMLAYGQTGSGKTHTMVGDQSAEGKGVIPRVCEALFREIDARRDKEAAGQEGQEDADAKRTIYSAHVSYCEIYKEKVNDLLDTETSLEKRRPSFTTQTQSADADASARRTLRVREHPVTGPFVEGLSARSVTSYADIAEEMLAGEKLRTVASTLMNAVSSRSHAVFTITFTQTTFDPVSQCANDKTSKISMIDLAGSERANASGTSGDRLKEGAMINKSLTTLGRVISALSKQASDRIPYRDSTLTWLLKESLGGNAKVGAEFYAPSSDNYDETMSTLRYAESAKKVMNRAVVNEDKNARIIRQLRQEIEELRAQLASKEGSPGKEQVNAGISASLVERESFYSELQKEVEFFRSQQQHLAENIAPRAIHLSDSLPSLVNLSANLVPGEALAYVLVEGTTLFGSDPHPDMTKYETVEVHHDHDASKEQPSEGNESAGKSPKQKKRQGSWTSTILRRRKGSSKSAPSTPSAKASRAGSKLDASEVALALSADKRSVMQICKLPGGDVSRILARHARFICTRAPRDLASVSGEDDTTEYIVELESLDPTAILLVNGQPLEYGSERPMTLHHGDQVRLGKPYCFRIHVPGYATSTPRIAEAVEQPPELEIDKDEGRELKALVEEANAICTKWVLNTEFSVGNEEKRGTVIVTKKLEGHCCSTVHWDRTMLELKLQFLREFAASLENVVSFTVEETPKIEDLQIPEPSPKVAVPRLPSCLSEYESKSSHVEEKHVPEKPKNTEMAHHNKPHSQTMSSLRLLGYGRVYLAAQSPGSIVPLSVAIYDFSGAFTGKLETKLEGVADLELPGKKRGILSPKEPTTSIHRIRVHLDKMEFDTGSFVSASGISVTLKETASKARFDLKSPEGKESSSEEGSTAKIFSTPRVPPVQSSNNDEASTTEAEGDQQTFLISETFETIITAKKKQLFSQRTDEEESLLVEVWGYDVKLVRYMASPADELQSLNAAMDTQQVEFYVSVDVEEREVDGLYHPVAVKPDGALRLHANRSRRLMVRVTQSDQQPFALSGVVHVRIAAPDAPSVNRTASMSRMMGKTTQRMLPSSRMLYEHRDQSASGEAQSLQAGSTRWQVLEFRGECGVDNTSRSLSAVLRWDHAPDSNLEAINTTRARSTYRLAIAFTTRWSKVPIVIFKSLVAKVCGSSVSAAQRFTRGLVASRTVWWAKESFSRSYRLGTWYAADIMVDDSALDDDDNPASANQPEGQAATAQVNDVVIAHHINGLHRLEIAMQLERVRQKVWIMMNLRTAKQGEGSGTALGEPLAAPKVNLCLDEIFKRTDDEVQVFECVQFDSPELFLRHLRRTDLLMNLFTGKVVDLVAVTGLDNSSENPLSVEHELLKLREHVIHFVSEPTQLVGRDQLGGEMSGFLMLSLSSSLDEETAAAVVAPLGSTTVRPKTPPKAGSYHVSWERQWFVLKRPFLYAYESFARKQQTGVMDLSLCQLIVATSSDVPFSFRLVCVDGRKQSAVWWLQASTAAEMRAWLVAIDPLKIEARQSVVSTPSAAAAPALTA</sequence>
<dbReference type="EMBL" id="JAGDFM010000157">
    <property type="protein sequence ID" value="KAG7384087.1"/>
    <property type="molecule type" value="Genomic_DNA"/>
</dbReference>
<feature type="region of interest" description="Disordered" evidence="5">
    <location>
        <begin position="606"/>
        <end position="665"/>
    </location>
</feature>
<comment type="caution">
    <text evidence="8">The sequence shown here is derived from an EMBL/GenBank/DDBJ whole genome shotgun (WGS) entry which is preliminary data.</text>
</comment>